<evidence type="ECO:0000313" key="2">
    <source>
        <dbReference type="EMBL" id="KAG0577664.1"/>
    </source>
</evidence>
<feature type="compositionally biased region" description="Polar residues" evidence="1">
    <location>
        <begin position="1"/>
        <end position="11"/>
    </location>
</feature>
<feature type="compositionally biased region" description="Basic and acidic residues" evidence="1">
    <location>
        <begin position="120"/>
        <end position="139"/>
    </location>
</feature>
<dbReference type="Proteomes" id="UP000822688">
    <property type="component" value="Chromosome 5"/>
</dbReference>
<feature type="compositionally biased region" description="Basic residues" evidence="1">
    <location>
        <begin position="109"/>
        <end position="119"/>
    </location>
</feature>
<feature type="region of interest" description="Disordered" evidence="1">
    <location>
        <begin position="84"/>
        <end position="143"/>
    </location>
</feature>
<dbReference type="AlphaFoldDB" id="A0A8T0I2I6"/>
<proteinExistence type="predicted"/>
<gene>
    <name evidence="2" type="ORF">KC19_5G171000</name>
</gene>
<organism evidence="2 3">
    <name type="scientific">Ceratodon purpureus</name>
    <name type="common">Fire moss</name>
    <name type="synonym">Dicranum purpureum</name>
    <dbReference type="NCBI Taxonomy" id="3225"/>
    <lineage>
        <taxon>Eukaryota</taxon>
        <taxon>Viridiplantae</taxon>
        <taxon>Streptophyta</taxon>
        <taxon>Embryophyta</taxon>
        <taxon>Bryophyta</taxon>
        <taxon>Bryophytina</taxon>
        <taxon>Bryopsida</taxon>
        <taxon>Dicranidae</taxon>
        <taxon>Pseudoditrichales</taxon>
        <taxon>Ditrichaceae</taxon>
        <taxon>Ceratodon</taxon>
    </lineage>
</organism>
<protein>
    <submittedName>
        <fullName evidence="2">Uncharacterized protein</fullName>
    </submittedName>
</protein>
<reference evidence="2" key="1">
    <citation type="submission" date="2020-06" db="EMBL/GenBank/DDBJ databases">
        <title>WGS assembly of Ceratodon purpureus strain R40.</title>
        <authorList>
            <person name="Carey S.B."/>
            <person name="Jenkins J."/>
            <person name="Shu S."/>
            <person name="Lovell J.T."/>
            <person name="Sreedasyam A."/>
            <person name="Maumus F."/>
            <person name="Tiley G.P."/>
            <person name="Fernandez-Pozo N."/>
            <person name="Barry K."/>
            <person name="Chen C."/>
            <person name="Wang M."/>
            <person name="Lipzen A."/>
            <person name="Daum C."/>
            <person name="Saski C.A."/>
            <person name="Payton A.C."/>
            <person name="Mcbreen J.C."/>
            <person name="Conrad R.E."/>
            <person name="Kollar L.M."/>
            <person name="Olsson S."/>
            <person name="Huttunen S."/>
            <person name="Landis J.B."/>
            <person name="Wickett N.J."/>
            <person name="Johnson M.G."/>
            <person name="Rensing S.A."/>
            <person name="Grimwood J."/>
            <person name="Schmutz J."/>
            <person name="Mcdaniel S.F."/>
        </authorList>
    </citation>
    <scope>NUCLEOTIDE SEQUENCE</scope>
    <source>
        <strain evidence="2">R40</strain>
    </source>
</reference>
<feature type="compositionally biased region" description="Low complexity" evidence="1">
    <location>
        <begin position="20"/>
        <end position="42"/>
    </location>
</feature>
<comment type="caution">
    <text evidence="2">The sequence shown here is derived from an EMBL/GenBank/DDBJ whole genome shotgun (WGS) entry which is preliminary data.</text>
</comment>
<evidence type="ECO:0000256" key="1">
    <source>
        <dbReference type="SAM" id="MobiDB-lite"/>
    </source>
</evidence>
<accession>A0A8T0I2I6</accession>
<feature type="region of interest" description="Disordered" evidence="1">
    <location>
        <begin position="1"/>
        <end position="71"/>
    </location>
</feature>
<keyword evidence="3" id="KW-1185">Reference proteome</keyword>
<evidence type="ECO:0000313" key="3">
    <source>
        <dbReference type="Proteomes" id="UP000822688"/>
    </source>
</evidence>
<name>A0A8T0I2I6_CERPU</name>
<dbReference type="EMBL" id="CM026425">
    <property type="protein sequence ID" value="KAG0577664.1"/>
    <property type="molecule type" value="Genomic_DNA"/>
</dbReference>
<sequence length="192" mass="21686">MPTAPSATQRSKYPHTLGRTQSPPQVQTQSSTPLLSPLPSQSPHHRETRRQTLAADATPRGSPSTQRYPPPLLLLSLLPAFQAPASFPSAPRHQPLGKTRSQVSSIKPYTRKNPRKKVPKKPENTRKNPKKFREGDEKLTVPAAYWGREQGRLEGEKNCGIEREEHETWKAKWLRRRSARVSSTFGRWATQG</sequence>